<evidence type="ECO:0000313" key="10">
    <source>
        <dbReference type="EMBL" id="PXF48173.1"/>
    </source>
</evidence>
<evidence type="ECO:0000259" key="9">
    <source>
        <dbReference type="Pfam" id="PF24807"/>
    </source>
</evidence>
<evidence type="ECO:0000256" key="1">
    <source>
        <dbReference type="ARBA" id="ARBA00006445"/>
    </source>
</evidence>
<dbReference type="AlphaFoldDB" id="A0A2V3J1I0"/>
<organism evidence="10 11">
    <name type="scientific">Gracilariopsis chorda</name>
    <dbReference type="NCBI Taxonomy" id="448386"/>
    <lineage>
        <taxon>Eukaryota</taxon>
        <taxon>Rhodophyta</taxon>
        <taxon>Florideophyceae</taxon>
        <taxon>Rhodymeniophycidae</taxon>
        <taxon>Gracilariales</taxon>
        <taxon>Gracilariaceae</taxon>
        <taxon>Gracilariopsis</taxon>
    </lineage>
</organism>
<dbReference type="PANTHER" id="PTHR19918:SF8">
    <property type="entry name" value="FI02843P"/>
    <property type="match status" value="1"/>
</dbReference>
<keyword evidence="4" id="KW-0677">Repeat</keyword>
<dbReference type="InterPro" id="IPR056150">
    <property type="entry name" value="WD40_CDC20-Fz"/>
</dbReference>
<feature type="region of interest" description="Disordered" evidence="8">
    <location>
        <begin position="1"/>
        <end position="70"/>
    </location>
</feature>
<feature type="repeat" description="WD" evidence="7">
    <location>
        <begin position="459"/>
        <end position="492"/>
    </location>
</feature>
<accession>A0A2V3J1I0</accession>
<comment type="caution">
    <text evidence="10">The sequence shown here is derived from an EMBL/GenBank/DDBJ whole genome shotgun (WGS) entry which is preliminary data.</text>
</comment>
<feature type="repeat" description="WD" evidence="7">
    <location>
        <begin position="325"/>
        <end position="357"/>
    </location>
</feature>
<dbReference type="CDD" id="cd00200">
    <property type="entry name" value="WD40"/>
    <property type="match status" value="1"/>
</dbReference>
<evidence type="ECO:0000256" key="5">
    <source>
        <dbReference type="ARBA" id="ARBA00022776"/>
    </source>
</evidence>
<dbReference type="EMBL" id="NBIV01000016">
    <property type="protein sequence ID" value="PXF48173.1"/>
    <property type="molecule type" value="Genomic_DNA"/>
</dbReference>
<keyword evidence="5" id="KW-0498">Mitosis</keyword>
<dbReference type="GO" id="GO:0010997">
    <property type="term" value="F:anaphase-promoting complex binding"/>
    <property type="evidence" value="ECO:0007669"/>
    <property type="project" value="InterPro"/>
</dbReference>
<dbReference type="GO" id="GO:0051301">
    <property type="term" value="P:cell division"/>
    <property type="evidence" value="ECO:0007669"/>
    <property type="project" value="UniProtKB-KW"/>
</dbReference>
<evidence type="ECO:0000313" key="11">
    <source>
        <dbReference type="Proteomes" id="UP000247409"/>
    </source>
</evidence>
<name>A0A2V3J1I0_9FLOR</name>
<evidence type="ECO:0000256" key="3">
    <source>
        <dbReference type="ARBA" id="ARBA00022618"/>
    </source>
</evidence>
<dbReference type="InterPro" id="IPR001680">
    <property type="entry name" value="WD40_rpt"/>
</dbReference>
<feature type="region of interest" description="Disordered" evidence="8">
    <location>
        <begin position="498"/>
        <end position="526"/>
    </location>
</feature>
<protein>
    <submittedName>
        <fullName evidence="10">Cell division cycle protein 20-like</fullName>
    </submittedName>
</protein>
<dbReference type="SUPFAM" id="SSF50978">
    <property type="entry name" value="WD40 repeat-like"/>
    <property type="match status" value="1"/>
</dbReference>
<keyword evidence="11" id="KW-1185">Reference proteome</keyword>
<dbReference type="InterPro" id="IPR036322">
    <property type="entry name" value="WD40_repeat_dom_sf"/>
</dbReference>
<feature type="compositionally biased region" description="Low complexity" evidence="8">
    <location>
        <begin position="511"/>
        <end position="526"/>
    </location>
</feature>
<keyword evidence="2 7" id="KW-0853">WD repeat</keyword>
<keyword evidence="6" id="KW-0131">Cell cycle</keyword>
<feature type="compositionally biased region" description="Basic residues" evidence="8">
    <location>
        <begin position="46"/>
        <end position="58"/>
    </location>
</feature>
<evidence type="ECO:0000256" key="7">
    <source>
        <dbReference type="PROSITE-ProRule" id="PRU00221"/>
    </source>
</evidence>
<dbReference type="PANTHER" id="PTHR19918">
    <property type="entry name" value="CELL DIVISION CYCLE 20 CDC20 FIZZY -RELATED"/>
    <property type="match status" value="1"/>
</dbReference>
<dbReference type="GO" id="GO:0031145">
    <property type="term" value="P:anaphase-promoting complex-dependent catabolic process"/>
    <property type="evidence" value="ECO:0007669"/>
    <property type="project" value="TreeGrafter"/>
</dbReference>
<feature type="region of interest" description="Disordered" evidence="8">
    <location>
        <begin position="84"/>
        <end position="116"/>
    </location>
</feature>
<evidence type="ECO:0000256" key="6">
    <source>
        <dbReference type="ARBA" id="ARBA00023306"/>
    </source>
</evidence>
<evidence type="ECO:0000256" key="8">
    <source>
        <dbReference type="SAM" id="MobiDB-lite"/>
    </source>
</evidence>
<feature type="compositionally biased region" description="Low complexity" evidence="8">
    <location>
        <begin position="93"/>
        <end position="105"/>
    </location>
</feature>
<sequence>MNDFEDFSNFCAPVSSGPLPRWQRKALESSQHVNRPSSASVTPGRSKSKTPKSAKRSKTPSGDRFIPNRKAMNMDVCRMHLTFESGKENGQRPSTTTDPVSSPSSTEKHANRYKQNASSEYSAVLASSLLDIPPSASSDFMRNDLPNSKILAFGDKAPAAKEGYLNPHRVLYNQNSFGSRVRRNKFRHIPQAPEKILDAPGLLEDFYLNLVDWGSNNTLAVALAESVYLWNADTGRIEQLCETPADDCITSVSWIPEGNYLAVGTNSTVVQIWDVEKMACTRRMRSHSGRVGALAWNGPLLSSGSRDSQIHNHDVRIPNHHVATLAAHTQEICGLKWSPNGTQLASGGNDNLVCVWDSTNAGSRWTPKFRFDQHNAAVKALAWCPWQNNLLATGGGTADRTLRFWSTASGACVNSIDTKSQVCSIVWSPHDKELVTSHGFSQNQLTVWKYPSLARMAELKGHTSRVLHTAISPDCQTVVSAAADETLRFWKVFAGNDSGRSGSKSGHFGKSDLSSSRSLTRSVNIR</sequence>
<evidence type="ECO:0000256" key="2">
    <source>
        <dbReference type="ARBA" id="ARBA00022574"/>
    </source>
</evidence>
<dbReference type="PROSITE" id="PS50082">
    <property type="entry name" value="WD_REPEATS_2"/>
    <property type="match status" value="3"/>
</dbReference>
<feature type="compositionally biased region" description="Polar residues" evidence="8">
    <location>
        <begin position="28"/>
        <end position="45"/>
    </location>
</feature>
<dbReference type="Proteomes" id="UP000247409">
    <property type="component" value="Unassembled WGS sequence"/>
</dbReference>
<reference evidence="10 11" key="1">
    <citation type="journal article" date="2018" name="Mol. Biol. Evol.">
        <title>Analysis of the draft genome of the red seaweed Gracilariopsis chorda provides insights into genome size evolution in Rhodophyta.</title>
        <authorList>
            <person name="Lee J."/>
            <person name="Yang E.C."/>
            <person name="Graf L."/>
            <person name="Yang J.H."/>
            <person name="Qiu H."/>
            <person name="Zel Zion U."/>
            <person name="Chan C.X."/>
            <person name="Stephens T.G."/>
            <person name="Weber A.P.M."/>
            <person name="Boo G.H."/>
            <person name="Boo S.M."/>
            <person name="Kim K.M."/>
            <person name="Shin Y."/>
            <person name="Jung M."/>
            <person name="Lee S.J."/>
            <person name="Yim H.S."/>
            <person name="Lee J.H."/>
            <person name="Bhattacharya D."/>
            <person name="Yoon H.S."/>
        </authorList>
    </citation>
    <scope>NUCLEOTIDE SEQUENCE [LARGE SCALE GENOMIC DNA]</scope>
    <source>
        <strain evidence="10 11">SKKU-2015</strain>
        <tissue evidence="10">Whole body</tissue>
    </source>
</reference>
<dbReference type="InterPro" id="IPR033010">
    <property type="entry name" value="Cdc20/Fizzy"/>
</dbReference>
<dbReference type="Gene3D" id="2.130.10.10">
    <property type="entry name" value="YVTN repeat-like/Quinoprotein amine dehydrogenase"/>
    <property type="match status" value="1"/>
</dbReference>
<proteinExistence type="inferred from homology"/>
<feature type="domain" description="CDC20/Fizzy WD40" evidence="9">
    <location>
        <begin position="197"/>
        <end position="490"/>
    </location>
</feature>
<keyword evidence="3 10" id="KW-0132">Cell division</keyword>
<dbReference type="OrthoDB" id="10263272at2759"/>
<comment type="similarity">
    <text evidence="1">Belongs to the WD repeat CDC20/Fizzy family.</text>
</comment>
<feature type="repeat" description="WD" evidence="7">
    <location>
        <begin position="249"/>
        <end position="283"/>
    </location>
</feature>
<dbReference type="Pfam" id="PF24807">
    <property type="entry name" value="WD40_CDC20-Fz"/>
    <property type="match status" value="1"/>
</dbReference>
<dbReference type="GO" id="GO:1990757">
    <property type="term" value="F:ubiquitin ligase activator activity"/>
    <property type="evidence" value="ECO:0007669"/>
    <property type="project" value="TreeGrafter"/>
</dbReference>
<dbReference type="SMART" id="SM00320">
    <property type="entry name" value="WD40"/>
    <property type="match status" value="6"/>
</dbReference>
<dbReference type="GO" id="GO:0005680">
    <property type="term" value="C:anaphase-promoting complex"/>
    <property type="evidence" value="ECO:0007669"/>
    <property type="project" value="TreeGrafter"/>
</dbReference>
<dbReference type="GO" id="GO:1905786">
    <property type="term" value="P:positive regulation of anaphase-promoting complex-dependent catabolic process"/>
    <property type="evidence" value="ECO:0007669"/>
    <property type="project" value="TreeGrafter"/>
</dbReference>
<dbReference type="InterPro" id="IPR015943">
    <property type="entry name" value="WD40/YVTN_repeat-like_dom_sf"/>
</dbReference>
<dbReference type="PROSITE" id="PS50294">
    <property type="entry name" value="WD_REPEATS_REGION"/>
    <property type="match status" value="2"/>
</dbReference>
<evidence type="ECO:0000256" key="4">
    <source>
        <dbReference type="ARBA" id="ARBA00022737"/>
    </source>
</evidence>
<gene>
    <name evidence="10" type="ORF">BWQ96_02125</name>
</gene>
<dbReference type="STRING" id="448386.A0A2V3J1I0"/>